<dbReference type="Proteomes" id="UP000242791">
    <property type="component" value="Unassembled WGS sequence"/>
</dbReference>
<protein>
    <submittedName>
        <fullName evidence="1">Uncharacterized protein</fullName>
    </submittedName>
</protein>
<dbReference type="VEuPathDB" id="FungiDB:ACJ73_09098"/>
<evidence type="ECO:0000313" key="2">
    <source>
        <dbReference type="Proteomes" id="UP000242791"/>
    </source>
</evidence>
<evidence type="ECO:0000313" key="1">
    <source>
        <dbReference type="EMBL" id="OJD14273.1"/>
    </source>
</evidence>
<dbReference type="EMBL" id="LGTZ01002402">
    <property type="protein sequence ID" value="OJD14273.1"/>
    <property type="molecule type" value="Genomic_DNA"/>
</dbReference>
<keyword evidence="2" id="KW-1185">Reference proteome</keyword>
<reference evidence="1 2" key="1">
    <citation type="submission" date="2015-08" db="EMBL/GenBank/DDBJ databases">
        <title>Emmonsia species relationships and genome sequence.</title>
        <authorList>
            <person name="Cuomo C.A."/>
            <person name="Schwartz I.S."/>
            <person name="Kenyon C."/>
            <person name="De Hoog G.S."/>
            <person name="Govender N.P."/>
            <person name="Botha A."/>
            <person name="Moreno L."/>
            <person name="De Vries M."/>
            <person name="Munoz J.F."/>
            <person name="Stielow J.B."/>
        </authorList>
    </citation>
    <scope>NUCLEOTIDE SEQUENCE [LARGE SCALE GENOMIC DNA]</scope>
    <source>
        <strain evidence="1 2">EI222</strain>
    </source>
</reference>
<organism evidence="1 2">
    <name type="scientific">Blastomyces percursus</name>
    <dbReference type="NCBI Taxonomy" id="1658174"/>
    <lineage>
        <taxon>Eukaryota</taxon>
        <taxon>Fungi</taxon>
        <taxon>Dikarya</taxon>
        <taxon>Ascomycota</taxon>
        <taxon>Pezizomycotina</taxon>
        <taxon>Eurotiomycetes</taxon>
        <taxon>Eurotiomycetidae</taxon>
        <taxon>Onygenales</taxon>
        <taxon>Ajellomycetaceae</taxon>
        <taxon>Blastomyces</taxon>
    </lineage>
</organism>
<comment type="caution">
    <text evidence="1">The sequence shown here is derived from an EMBL/GenBank/DDBJ whole genome shotgun (WGS) entry which is preliminary data.</text>
</comment>
<proteinExistence type="predicted"/>
<sequence length="97" mass="11140">MRLKYAQQPKGKVSDLRSTKLEIWANERMGNNIITGPRCPAKDPEDIDDGSTANATVKFPKFPSAYRMPKSIKSKQRFLMKIFEISKMKTYSLVEKL</sequence>
<accession>A0A1J9PCN7</accession>
<name>A0A1J9PCN7_9EURO</name>
<gene>
    <name evidence="1" type="ORF">ACJ73_09098</name>
</gene>
<dbReference type="AlphaFoldDB" id="A0A1J9PCN7"/>